<dbReference type="PANTHER" id="PTHR38886:SF1">
    <property type="entry name" value="NACHT-NTPASE AND P-LOOP NTPASES N-TERMINAL DOMAIN-CONTAINING PROTEIN"/>
    <property type="match status" value="1"/>
</dbReference>
<proteinExistence type="predicted"/>
<reference evidence="1" key="1">
    <citation type="journal article" date="2023" name="Mol. Phylogenet. Evol.">
        <title>Genome-scale phylogeny and comparative genomics of the fungal order Sordariales.</title>
        <authorList>
            <person name="Hensen N."/>
            <person name="Bonometti L."/>
            <person name="Westerberg I."/>
            <person name="Brannstrom I.O."/>
            <person name="Guillou S."/>
            <person name="Cros-Aarteil S."/>
            <person name="Calhoun S."/>
            <person name="Haridas S."/>
            <person name="Kuo A."/>
            <person name="Mondo S."/>
            <person name="Pangilinan J."/>
            <person name="Riley R."/>
            <person name="LaButti K."/>
            <person name="Andreopoulos B."/>
            <person name="Lipzen A."/>
            <person name="Chen C."/>
            <person name="Yan M."/>
            <person name="Daum C."/>
            <person name="Ng V."/>
            <person name="Clum A."/>
            <person name="Steindorff A."/>
            <person name="Ohm R.A."/>
            <person name="Martin F."/>
            <person name="Silar P."/>
            <person name="Natvig D.O."/>
            <person name="Lalanne C."/>
            <person name="Gautier V."/>
            <person name="Ament-Velasquez S.L."/>
            <person name="Kruys A."/>
            <person name="Hutchinson M.I."/>
            <person name="Powell A.J."/>
            <person name="Barry K."/>
            <person name="Miller A.N."/>
            <person name="Grigoriev I.V."/>
            <person name="Debuchy R."/>
            <person name="Gladieux P."/>
            <person name="Hiltunen Thoren M."/>
            <person name="Johannesson H."/>
        </authorList>
    </citation>
    <scope>NUCLEOTIDE SEQUENCE</scope>
    <source>
        <strain evidence="1">CBS 118394</strain>
    </source>
</reference>
<evidence type="ECO:0008006" key="3">
    <source>
        <dbReference type="Google" id="ProtNLM"/>
    </source>
</evidence>
<gene>
    <name evidence="1" type="ORF">B0H66DRAFT_468412</name>
</gene>
<name>A0AAE0IVT4_9PEZI</name>
<evidence type="ECO:0000313" key="1">
    <source>
        <dbReference type="EMBL" id="KAK3331476.1"/>
    </source>
</evidence>
<sequence length="351" mass="39315">MELGLTLGAVGDIISITVLIKDIVSALSEARGSSKAYRDLVESLNVLHQMLHEADRVYSDEPHDSAVRLVALNTVGQIRNCLRRFDATIQKYGPSLAQGGSGCSLMDGARKLQWKLLEEKDVDKFRSEIMGYSQSLTTLLCVTNIRMAKRQHDDVLERLSSIQGQTQSIARQTDRFQTYMGSVSKGIVSQLSYISELGTGLKSSAAQVFSLMQTMSDDIRIIHGAILRLERPLAGEHEYFMLIDYTGSFPIYPKTITSWEAFEFVVADRFQGTKAARRILDQSYELVAEPSIFCTSNTKDNPIRKPWDSTFSPYMYQNIGILVVYNPLMAPVTCSKCFAVFLGDIDGWCIW</sequence>
<protein>
    <recommendedName>
        <fullName evidence="3">Fungal N-terminal domain-containing protein</fullName>
    </recommendedName>
</protein>
<keyword evidence="2" id="KW-1185">Reference proteome</keyword>
<dbReference type="Proteomes" id="UP001283341">
    <property type="component" value="Unassembled WGS sequence"/>
</dbReference>
<evidence type="ECO:0000313" key="2">
    <source>
        <dbReference type="Proteomes" id="UP001283341"/>
    </source>
</evidence>
<accession>A0AAE0IVT4</accession>
<comment type="caution">
    <text evidence="1">The sequence shown here is derived from an EMBL/GenBank/DDBJ whole genome shotgun (WGS) entry which is preliminary data.</text>
</comment>
<dbReference type="PANTHER" id="PTHR38886">
    <property type="entry name" value="SESA DOMAIN-CONTAINING PROTEIN"/>
    <property type="match status" value="1"/>
</dbReference>
<dbReference type="EMBL" id="JAUEDM010000001">
    <property type="protein sequence ID" value="KAK3331476.1"/>
    <property type="molecule type" value="Genomic_DNA"/>
</dbReference>
<reference evidence="1" key="2">
    <citation type="submission" date="2023-06" db="EMBL/GenBank/DDBJ databases">
        <authorList>
            <consortium name="Lawrence Berkeley National Laboratory"/>
            <person name="Haridas S."/>
            <person name="Hensen N."/>
            <person name="Bonometti L."/>
            <person name="Westerberg I."/>
            <person name="Brannstrom I.O."/>
            <person name="Guillou S."/>
            <person name="Cros-Aarteil S."/>
            <person name="Calhoun S."/>
            <person name="Kuo A."/>
            <person name="Mondo S."/>
            <person name="Pangilinan J."/>
            <person name="Riley R."/>
            <person name="Labutti K."/>
            <person name="Andreopoulos B."/>
            <person name="Lipzen A."/>
            <person name="Chen C."/>
            <person name="Yanf M."/>
            <person name="Daum C."/>
            <person name="Ng V."/>
            <person name="Clum A."/>
            <person name="Steindorff A."/>
            <person name="Ohm R."/>
            <person name="Martin F."/>
            <person name="Silar P."/>
            <person name="Natvig D."/>
            <person name="Lalanne C."/>
            <person name="Gautier V."/>
            <person name="Ament-Velasquez S.L."/>
            <person name="Kruys A."/>
            <person name="Hutchinson M.I."/>
            <person name="Powell A.J."/>
            <person name="Barry K."/>
            <person name="Miller A.N."/>
            <person name="Grigoriev I.V."/>
            <person name="Debuchy R."/>
            <person name="Gladieux P."/>
            <person name="Thoren M.H."/>
            <person name="Johannesson H."/>
        </authorList>
    </citation>
    <scope>NUCLEOTIDE SEQUENCE</scope>
    <source>
        <strain evidence="1">CBS 118394</strain>
    </source>
</reference>
<dbReference type="AlphaFoldDB" id="A0AAE0IVT4"/>
<organism evidence="1 2">
    <name type="scientific">Apodospora peruviana</name>
    <dbReference type="NCBI Taxonomy" id="516989"/>
    <lineage>
        <taxon>Eukaryota</taxon>
        <taxon>Fungi</taxon>
        <taxon>Dikarya</taxon>
        <taxon>Ascomycota</taxon>
        <taxon>Pezizomycotina</taxon>
        <taxon>Sordariomycetes</taxon>
        <taxon>Sordariomycetidae</taxon>
        <taxon>Sordariales</taxon>
        <taxon>Lasiosphaeriaceae</taxon>
        <taxon>Apodospora</taxon>
    </lineage>
</organism>